<reference evidence="1 2" key="1">
    <citation type="journal article" date="2013" name="Genome Announc.">
        <title>Draft Genome Sequence of Indibacter alkaliphilus Strain LW1T, Isolated from Lonar Lake, a Haloalkaline Lake in the Buldana District of Maharashtra, India.</title>
        <authorList>
            <person name="Singh A."/>
            <person name="Kumar Jangir P."/>
            <person name="Sharma R."/>
            <person name="Singh A."/>
            <person name="Kumar Pinnaka A."/>
            <person name="Shivaji S."/>
        </authorList>
    </citation>
    <scope>NUCLEOTIDE SEQUENCE [LARGE SCALE GENOMIC DNA]</scope>
    <source>
        <strain evidence="2">CCUG 57479 / KCTC 22604 / LW1</strain>
    </source>
</reference>
<gene>
    <name evidence="1" type="ORF">A33Q_2098</name>
</gene>
<dbReference type="EMBL" id="ALWO02000032">
    <property type="protein sequence ID" value="EOZ96788.1"/>
    <property type="molecule type" value="Genomic_DNA"/>
</dbReference>
<proteinExistence type="predicted"/>
<protein>
    <submittedName>
        <fullName evidence="1">Uncharacterized protein</fullName>
    </submittedName>
</protein>
<evidence type="ECO:0000313" key="2">
    <source>
        <dbReference type="Proteomes" id="UP000006073"/>
    </source>
</evidence>
<sequence length="43" mass="5091">MELFLWHRPEEKFIPIILGMHALGTNIHRNAGFFFDFCGKINE</sequence>
<keyword evidence="2" id="KW-1185">Reference proteome</keyword>
<organism evidence="1 2">
    <name type="scientific">Indibacter alkaliphilus (strain CCUG 57479 / KCTC 22604 / LW1)</name>
    <dbReference type="NCBI Taxonomy" id="1189612"/>
    <lineage>
        <taxon>Bacteria</taxon>
        <taxon>Pseudomonadati</taxon>
        <taxon>Bacteroidota</taxon>
        <taxon>Cytophagia</taxon>
        <taxon>Cytophagales</taxon>
        <taxon>Cyclobacteriaceae</taxon>
    </lineage>
</organism>
<dbReference type="AlphaFoldDB" id="S2E3L4"/>
<dbReference type="STRING" id="1189612.A33Q_2098"/>
<dbReference type="Proteomes" id="UP000006073">
    <property type="component" value="Unassembled WGS sequence"/>
</dbReference>
<evidence type="ECO:0000313" key="1">
    <source>
        <dbReference type="EMBL" id="EOZ96788.1"/>
    </source>
</evidence>
<comment type="caution">
    <text evidence="1">The sequence shown here is derived from an EMBL/GenBank/DDBJ whole genome shotgun (WGS) entry which is preliminary data.</text>
</comment>
<name>S2E3L4_INDAL</name>
<accession>S2E3L4</accession>